<feature type="transmembrane region" description="Helical" evidence="1">
    <location>
        <begin position="234"/>
        <end position="253"/>
    </location>
</feature>
<sequence>MTTCAVNCDIRGCRKTHVCVSPETLFFGKNACYTKPTTKNTGTYFKKGMKTMNKHELSFSQKIWWAMGQATGRQFITALVSTYILVFLTDIFGVAAGAAGAIMTAATIWDAVNDPIMGTLADRTRTKWGTYRPYLLFVPLPLSIVSVLLFAAPELSASGKIVYTAVLYICYGMLVTAIEIPFNAILPAMSKNEMERNDVISLSTFIASIMILIVSSFTTNLVDVLGGGNPAKGYMVLVLIAAVLMCVTSWGAFIKCKEKYTVEAEKKENPFQSVSKLFRVKEVYPMLAFWCVGCILFGCTMSSSIYYCMYYLMNPALISTYMLVISVSGMAGVMVLMPIILRAVKGSMKKAVTFTQTICVICFPILFFFGGKSITLLYVLIAVTSMFSTMTNAFRPMTVVGMTEYVFQSTGQQMNGTISAIGGFAYKCGTAVCNALLAGVLAATGYIAGAIGEQPQAVMTGINAVRFLVPCLACVLYIILIQFYPEKKMGKGAQ</sequence>
<dbReference type="NCBIfam" id="TIGR00792">
    <property type="entry name" value="gph"/>
    <property type="match status" value="1"/>
</dbReference>
<accession>A0A9X5CEP3</accession>
<feature type="transmembrane region" description="Helical" evidence="1">
    <location>
        <begin position="165"/>
        <end position="187"/>
    </location>
</feature>
<comment type="caution">
    <text evidence="2">The sequence shown here is derived from an EMBL/GenBank/DDBJ whole genome shotgun (WGS) entry which is preliminary data.</text>
</comment>
<protein>
    <submittedName>
        <fullName evidence="2">MFS transporter</fullName>
    </submittedName>
</protein>
<dbReference type="GO" id="GO:0006814">
    <property type="term" value="P:sodium ion transport"/>
    <property type="evidence" value="ECO:0007669"/>
    <property type="project" value="InterPro"/>
</dbReference>
<dbReference type="Proteomes" id="UP000474104">
    <property type="component" value="Unassembled WGS sequence"/>
</dbReference>
<evidence type="ECO:0000313" key="3">
    <source>
        <dbReference type="Proteomes" id="UP000474104"/>
    </source>
</evidence>
<feature type="transmembrane region" description="Helical" evidence="1">
    <location>
        <begin position="133"/>
        <end position="153"/>
    </location>
</feature>
<dbReference type="PANTHER" id="PTHR11328:SF24">
    <property type="entry name" value="MAJOR FACILITATOR SUPERFAMILY (MFS) PROFILE DOMAIN-CONTAINING PROTEIN"/>
    <property type="match status" value="1"/>
</dbReference>
<feature type="transmembrane region" description="Helical" evidence="1">
    <location>
        <begin position="287"/>
        <end position="312"/>
    </location>
</feature>
<feature type="transmembrane region" description="Helical" evidence="1">
    <location>
        <begin position="199"/>
        <end position="222"/>
    </location>
</feature>
<dbReference type="InterPro" id="IPR036259">
    <property type="entry name" value="MFS_trans_sf"/>
</dbReference>
<evidence type="ECO:0000313" key="2">
    <source>
        <dbReference type="EMBL" id="NDO72153.1"/>
    </source>
</evidence>
<keyword evidence="1" id="KW-0472">Membrane</keyword>
<dbReference type="GO" id="GO:0008643">
    <property type="term" value="P:carbohydrate transport"/>
    <property type="evidence" value="ECO:0007669"/>
    <property type="project" value="InterPro"/>
</dbReference>
<dbReference type="PANTHER" id="PTHR11328">
    <property type="entry name" value="MAJOR FACILITATOR SUPERFAMILY DOMAIN-CONTAINING PROTEIN"/>
    <property type="match status" value="1"/>
</dbReference>
<dbReference type="GO" id="GO:0005886">
    <property type="term" value="C:plasma membrane"/>
    <property type="evidence" value="ECO:0007669"/>
    <property type="project" value="TreeGrafter"/>
</dbReference>
<dbReference type="InterPro" id="IPR001927">
    <property type="entry name" value="Na/Gal_symport"/>
</dbReference>
<feature type="transmembrane region" description="Helical" evidence="1">
    <location>
        <begin position="318"/>
        <end position="339"/>
    </location>
</feature>
<dbReference type="Gene3D" id="1.20.1250.20">
    <property type="entry name" value="MFS general substrate transporter like domains"/>
    <property type="match status" value="1"/>
</dbReference>
<keyword evidence="1" id="KW-1133">Transmembrane helix</keyword>
<keyword evidence="1" id="KW-0812">Transmembrane</keyword>
<dbReference type="EMBL" id="VIRB01000154">
    <property type="protein sequence ID" value="NDO72153.1"/>
    <property type="molecule type" value="Genomic_DNA"/>
</dbReference>
<feature type="transmembrane region" description="Helical" evidence="1">
    <location>
        <begin position="431"/>
        <end position="452"/>
    </location>
</feature>
<dbReference type="SUPFAM" id="SSF103473">
    <property type="entry name" value="MFS general substrate transporter"/>
    <property type="match status" value="1"/>
</dbReference>
<proteinExistence type="predicted"/>
<organism evidence="2 3">
    <name type="scientific">Schaedlerella arabinosiphila</name>
    <dbReference type="NCBI Taxonomy" id="2044587"/>
    <lineage>
        <taxon>Bacteria</taxon>
        <taxon>Bacillati</taxon>
        <taxon>Bacillota</taxon>
        <taxon>Clostridia</taxon>
        <taxon>Lachnospirales</taxon>
        <taxon>Lachnospiraceae</taxon>
        <taxon>Schaedlerella</taxon>
    </lineage>
</organism>
<evidence type="ECO:0000256" key="1">
    <source>
        <dbReference type="SAM" id="Phobius"/>
    </source>
</evidence>
<gene>
    <name evidence="2" type="ORF">FMM80_27355</name>
</gene>
<dbReference type="Pfam" id="PF13347">
    <property type="entry name" value="MFS_2"/>
    <property type="match status" value="1"/>
</dbReference>
<name>A0A9X5CEP3_9FIRM</name>
<dbReference type="InterPro" id="IPR039672">
    <property type="entry name" value="MFS_2"/>
</dbReference>
<dbReference type="GO" id="GO:0015293">
    <property type="term" value="F:symporter activity"/>
    <property type="evidence" value="ECO:0007669"/>
    <property type="project" value="InterPro"/>
</dbReference>
<feature type="transmembrane region" description="Helical" evidence="1">
    <location>
        <begin position="464"/>
        <end position="484"/>
    </location>
</feature>
<reference evidence="2 3" key="1">
    <citation type="submission" date="2019-07" db="EMBL/GenBank/DDBJ databases">
        <title>Draft genome sequences of 15 bacterial species constituting the stable defined intestinal microbiota of the GM15 gnotobiotic mouse model.</title>
        <authorList>
            <person name="Elie C."/>
            <person name="Mathieu A."/>
            <person name="Saliou A."/>
            <person name="Darnaud M."/>
            <person name="Leulier F."/>
            <person name="Tamellini A."/>
        </authorList>
    </citation>
    <scope>NUCLEOTIDE SEQUENCE [LARGE SCALE GENOMIC DNA]</scope>
    <source>
        <strain evidence="3">ASF 502</strain>
    </source>
</reference>
<dbReference type="AlphaFoldDB" id="A0A9X5CEP3"/>